<dbReference type="SUPFAM" id="SSF50978">
    <property type="entry name" value="WD40 repeat-like"/>
    <property type="match status" value="1"/>
</dbReference>
<dbReference type="Proteomes" id="UP001206595">
    <property type="component" value="Unassembled WGS sequence"/>
</dbReference>
<keyword evidence="9" id="KW-1185">Reference proteome</keyword>
<dbReference type="Gene3D" id="2.130.10.10">
    <property type="entry name" value="YVTN repeat-like/Quinoprotein amine dehydrogenase"/>
    <property type="match status" value="1"/>
</dbReference>
<keyword evidence="4" id="KW-0677">Repeat</keyword>
<dbReference type="PANTHER" id="PTHR14773:SF0">
    <property type="entry name" value="WD REPEAT-CONTAINING PROTEIN 76"/>
    <property type="match status" value="1"/>
</dbReference>
<proteinExistence type="inferred from homology"/>
<name>A0AAD5HJD0_UMBRA</name>
<comment type="similarity">
    <text evidence="1 6">Belongs to the WD repeat DDB2/WDR76 family.</text>
</comment>
<dbReference type="InterPro" id="IPR001680">
    <property type="entry name" value="WD40_rpt"/>
</dbReference>
<evidence type="ECO:0000256" key="4">
    <source>
        <dbReference type="ARBA" id="ARBA00022737"/>
    </source>
</evidence>
<dbReference type="InterPro" id="IPR050853">
    <property type="entry name" value="WD_repeat_DNA-damage-binding"/>
</dbReference>
<keyword evidence="6" id="KW-0227">DNA damage</keyword>
<comment type="function">
    <text evidence="6">DNA-binding protein that binds to both single- and double-stranded DNA. Binds preferentially to UV-damaged DNA. May be involved in DNA-metabolic processes.</text>
</comment>
<dbReference type="PANTHER" id="PTHR14773">
    <property type="entry name" value="WD REPEAT-CONTAINING PROTEIN 76"/>
    <property type="match status" value="1"/>
</dbReference>
<dbReference type="GO" id="GO:0005634">
    <property type="term" value="C:nucleus"/>
    <property type="evidence" value="ECO:0007669"/>
    <property type="project" value="TreeGrafter"/>
</dbReference>
<evidence type="ECO:0000256" key="1">
    <source>
        <dbReference type="ARBA" id="ARBA00005434"/>
    </source>
</evidence>
<keyword evidence="6" id="KW-0238">DNA-binding</keyword>
<dbReference type="InterPro" id="IPR015943">
    <property type="entry name" value="WD40/YVTN_repeat-like_dom_sf"/>
</dbReference>
<dbReference type="EMBL" id="MU620892">
    <property type="protein sequence ID" value="KAI8584626.1"/>
    <property type="molecule type" value="Genomic_DNA"/>
</dbReference>
<dbReference type="SMART" id="SM00320">
    <property type="entry name" value="WD40"/>
    <property type="match status" value="4"/>
</dbReference>
<protein>
    <recommendedName>
        <fullName evidence="2 6">DNA damage-binding protein CMR1</fullName>
    </recommendedName>
</protein>
<evidence type="ECO:0000256" key="5">
    <source>
        <dbReference type="PROSITE-ProRule" id="PRU00221"/>
    </source>
</evidence>
<evidence type="ECO:0000256" key="6">
    <source>
        <dbReference type="RuleBase" id="RU365004"/>
    </source>
</evidence>
<dbReference type="GO" id="GO:2000001">
    <property type="term" value="P:regulation of DNA damage checkpoint"/>
    <property type="evidence" value="ECO:0007669"/>
    <property type="project" value="TreeGrafter"/>
</dbReference>
<dbReference type="GO" id="GO:0003677">
    <property type="term" value="F:DNA binding"/>
    <property type="evidence" value="ECO:0007669"/>
    <property type="project" value="UniProtKB-UniRule"/>
</dbReference>
<comment type="caution">
    <text evidence="8">The sequence shown here is derived from an EMBL/GenBank/DDBJ whole genome shotgun (WGS) entry which is preliminary data.</text>
</comment>
<reference evidence="8" key="2">
    <citation type="journal article" date="2022" name="Proc. Natl. Acad. Sci. U.S.A.">
        <title>Diploid-dominant life cycles characterize the early evolution of Fungi.</title>
        <authorList>
            <person name="Amses K.R."/>
            <person name="Simmons D.R."/>
            <person name="Longcore J.E."/>
            <person name="Mondo S.J."/>
            <person name="Seto K."/>
            <person name="Jeronimo G.H."/>
            <person name="Bonds A.E."/>
            <person name="Quandt C.A."/>
            <person name="Davis W.J."/>
            <person name="Chang Y."/>
            <person name="Federici B.A."/>
            <person name="Kuo A."/>
            <person name="LaButti K."/>
            <person name="Pangilinan J."/>
            <person name="Andreopoulos W."/>
            <person name="Tritt A."/>
            <person name="Riley R."/>
            <person name="Hundley H."/>
            <person name="Johnson J."/>
            <person name="Lipzen A."/>
            <person name="Barry K."/>
            <person name="Lang B.F."/>
            <person name="Cuomo C.A."/>
            <person name="Buchler N.E."/>
            <person name="Grigoriev I.V."/>
            <person name="Spatafora J.W."/>
            <person name="Stajich J.E."/>
            <person name="James T.Y."/>
        </authorList>
    </citation>
    <scope>NUCLEOTIDE SEQUENCE</scope>
    <source>
        <strain evidence="8">AG</strain>
    </source>
</reference>
<evidence type="ECO:0000313" key="8">
    <source>
        <dbReference type="EMBL" id="KAI8584626.1"/>
    </source>
</evidence>
<dbReference type="GeneID" id="75910359"/>
<dbReference type="RefSeq" id="XP_051449630.1">
    <property type="nucleotide sequence ID" value="XM_051585009.1"/>
</dbReference>
<gene>
    <name evidence="8" type="ORF">K450DRAFT_217200</name>
</gene>
<evidence type="ECO:0000256" key="3">
    <source>
        <dbReference type="ARBA" id="ARBA00022574"/>
    </source>
</evidence>
<dbReference type="PROSITE" id="PS50082">
    <property type="entry name" value="WD_REPEATS_2"/>
    <property type="match status" value="1"/>
</dbReference>
<feature type="region of interest" description="Disordered" evidence="7">
    <location>
        <begin position="25"/>
        <end position="56"/>
    </location>
</feature>
<evidence type="ECO:0000313" key="9">
    <source>
        <dbReference type="Proteomes" id="UP001206595"/>
    </source>
</evidence>
<dbReference type="GO" id="GO:0006974">
    <property type="term" value="P:DNA damage response"/>
    <property type="evidence" value="ECO:0007669"/>
    <property type="project" value="UniProtKB-KW"/>
</dbReference>
<evidence type="ECO:0000256" key="2">
    <source>
        <dbReference type="ARBA" id="ARBA00021132"/>
    </source>
</evidence>
<feature type="repeat" description="WD" evidence="5">
    <location>
        <begin position="211"/>
        <end position="253"/>
    </location>
</feature>
<keyword evidence="3 5" id="KW-0853">WD repeat</keyword>
<sequence length="481" mass="54246">MSQHLSEYEKKRLDNIEKNKELLKQLNVPAVGSKHGLPPTKSADKKSTVQHKPKAVKKEKVLPVRYSARLRNIPADATTEADLKRTADELLQLSEAKKPKRISKLEDQDQADFLKILGDAKVDNVMIPNDGPPSDKVPKKLQEEASNLDIRHIWATVKVTPERINFSAFHPSASKLLACAGDVSGNLGFWDVNGEKEDPDEETPQPIVYTYRPHTRTITSMMYNPSNLSQLYTSSYDGTVQYFDMEKAEFVTAFEDSESDIPFTAFDMPKDGHSIWFSTSDGTIGHHDLRSPASEHSMYTIREKKVGCISVNYEKPTYIACASNDRTASIWDIRHLKKKAPEPIKQFEHGFSVSSCYWSPKGDKLLTTSYDNRLRVISTSGKVEDLEEEFAVEHNNRTGKWVTLFRARWNYNPRALSHSQFVIGSMNHPVEVYSGETGERICELYDPEKVTAVPAVSLFHPTTPSMTILCGNGSGRMVCWT</sequence>
<dbReference type="Pfam" id="PF00400">
    <property type="entry name" value="WD40"/>
    <property type="match status" value="2"/>
</dbReference>
<dbReference type="InterPro" id="IPR036322">
    <property type="entry name" value="WD40_repeat_dom_sf"/>
</dbReference>
<evidence type="ECO:0000256" key="7">
    <source>
        <dbReference type="SAM" id="MobiDB-lite"/>
    </source>
</evidence>
<accession>A0AAD5HJD0</accession>
<organism evidence="8 9">
    <name type="scientific">Umbelopsis ramanniana AG</name>
    <dbReference type="NCBI Taxonomy" id="1314678"/>
    <lineage>
        <taxon>Eukaryota</taxon>
        <taxon>Fungi</taxon>
        <taxon>Fungi incertae sedis</taxon>
        <taxon>Mucoromycota</taxon>
        <taxon>Mucoromycotina</taxon>
        <taxon>Umbelopsidomycetes</taxon>
        <taxon>Umbelopsidales</taxon>
        <taxon>Umbelopsidaceae</taxon>
        <taxon>Umbelopsis</taxon>
    </lineage>
</organism>
<reference evidence="8" key="1">
    <citation type="submission" date="2021-06" db="EMBL/GenBank/DDBJ databases">
        <authorList>
            <consortium name="DOE Joint Genome Institute"/>
            <person name="Mondo S.J."/>
            <person name="Amses K.R."/>
            <person name="Simmons D.R."/>
            <person name="Longcore J.E."/>
            <person name="Seto K."/>
            <person name="Alves G.H."/>
            <person name="Bonds A.E."/>
            <person name="Quandt C.A."/>
            <person name="Davis W.J."/>
            <person name="Chang Y."/>
            <person name="Letcher P.M."/>
            <person name="Powell M.J."/>
            <person name="Kuo A."/>
            <person name="Labutti K."/>
            <person name="Pangilinan J."/>
            <person name="Andreopoulos W."/>
            <person name="Tritt A."/>
            <person name="Riley R."/>
            <person name="Hundley H."/>
            <person name="Johnson J."/>
            <person name="Lipzen A."/>
            <person name="Barry K."/>
            <person name="Berbee M.L."/>
            <person name="Buchler N.E."/>
            <person name="Grigoriev I.V."/>
            <person name="Spatafora J.W."/>
            <person name="Stajich J.E."/>
            <person name="James T.Y."/>
        </authorList>
    </citation>
    <scope>NUCLEOTIDE SEQUENCE</scope>
    <source>
        <strain evidence="8">AG</strain>
    </source>
</reference>
<dbReference type="AlphaFoldDB" id="A0AAD5HJD0"/>